<dbReference type="InterPro" id="IPR051908">
    <property type="entry name" value="Ribosomal_N-acetyltransferase"/>
</dbReference>
<proteinExistence type="predicted"/>
<dbReference type="PANTHER" id="PTHR43441:SF11">
    <property type="entry name" value="RIBOSOMAL-PROTEIN-SERINE ACETYLTRANSFERASE"/>
    <property type="match status" value="1"/>
</dbReference>
<dbReference type="InterPro" id="IPR016181">
    <property type="entry name" value="Acyl_CoA_acyltransferase"/>
</dbReference>
<dbReference type="AlphaFoldDB" id="A0A2T3A715"/>
<dbReference type="Gene3D" id="3.40.630.30">
    <property type="match status" value="1"/>
</dbReference>
<dbReference type="GO" id="GO:1990189">
    <property type="term" value="F:protein N-terminal-serine acetyltransferase activity"/>
    <property type="evidence" value="ECO:0007669"/>
    <property type="project" value="TreeGrafter"/>
</dbReference>
<dbReference type="InParanoid" id="A0A2T3A715"/>
<dbReference type="PROSITE" id="PS51186">
    <property type="entry name" value="GNAT"/>
    <property type="match status" value="1"/>
</dbReference>
<keyword evidence="3" id="KW-1185">Reference proteome</keyword>
<sequence length="108" mass="12265">MIASAYQDRGYGTEAVNWALDWAFRVAGMHAVRLSCFSFNERAAKLYTSLGFVREGVKREAYYFDCRWYNRIMFSILDREWAARRGVVGGSERGRENGLGIGAGEKHG</sequence>
<accession>A0A2T3A715</accession>
<dbReference type="OrthoDB" id="64477at2759"/>
<name>A0A2T3A715_9PEZI</name>
<dbReference type="EMBL" id="KZ678449">
    <property type="protein sequence ID" value="PSR84058.1"/>
    <property type="molecule type" value="Genomic_DNA"/>
</dbReference>
<keyword evidence="2" id="KW-0012">Acyltransferase</keyword>
<dbReference type="InterPro" id="IPR000182">
    <property type="entry name" value="GNAT_dom"/>
</dbReference>
<reference evidence="2 3" key="1">
    <citation type="journal article" date="2018" name="Mycol. Prog.">
        <title>Coniella lustricola, a new species from submerged detritus.</title>
        <authorList>
            <person name="Raudabaugh D.B."/>
            <person name="Iturriaga T."/>
            <person name="Carver A."/>
            <person name="Mondo S."/>
            <person name="Pangilinan J."/>
            <person name="Lipzen A."/>
            <person name="He G."/>
            <person name="Amirebrahimi M."/>
            <person name="Grigoriev I.V."/>
            <person name="Miller A.N."/>
        </authorList>
    </citation>
    <scope>NUCLEOTIDE SEQUENCE [LARGE SCALE GENOMIC DNA]</scope>
    <source>
        <strain evidence="2 3">B22-T-1</strain>
    </source>
</reference>
<evidence type="ECO:0000313" key="2">
    <source>
        <dbReference type="EMBL" id="PSR84058.1"/>
    </source>
</evidence>
<evidence type="ECO:0000259" key="1">
    <source>
        <dbReference type="PROSITE" id="PS51186"/>
    </source>
</evidence>
<dbReference type="GO" id="GO:0008999">
    <property type="term" value="F:protein-N-terminal-alanine acetyltransferase activity"/>
    <property type="evidence" value="ECO:0007669"/>
    <property type="project" value="TreeGrafter"/>
</dbReference>
<feature type="domain" description="N-acetyltransferase" evidence="1">
    <location>
        <begin position="1"/>
        <end position="75"/>
    </location>
</feature>
<dbReference type="PANTHER" id="PTHR43441">
    <property type="entry name" value="RIBOSOMAL-PROTEIN-SERINE ACETYLTRANSFERASE"/>
    <property type="match status" value="1"/>
</dbReference>
<dbReference type="Pfam" id="PF00583">
    <property type="entry name" value="Acetyltransf_1"/>
    <property type="match status" value="1"/>
</dbReference>
<dbReference type="Proteomes" id="UP000241462">
    <property type="component" value="Unassembled WGS sequence"/>
</dbReference>
<protein>
    <submittedName>
        <fullName evidence="2">Acyl-CoA N-acyltransferase</fullName>
    </submittedName>
</protein>
<dbReference type="GO" id="GO:0005737">
    <property type="term" value="C:cytoplasm"/>
    <property type="evidence" value="ECO:0007669"/>
    <property type="project" value="TreeGrafter"/>
</dbReference>
<evidence type="ECO:0000313" key="3">
    <source>
        <dbReference type="Proteomes" id="UP000241462"/>
    </source>
</evidence>
<organism evidence="2 3">
    <name type="scientific">Coniella lustricola</name>
    <dbReference type="NCBI Taxonomy" id="2025994"/>
    <lineage>
        <taxon>Eukaryota</taxon>
        <taxon>Fungi</taxon>
        <taxon>Dikarya</taxon>
        <taxon>Ascomycota</taxon>
        <taxon>Pezizomycotina</taxon>
        <taxon>Sordariomycetes</taxon>
        <taxon>Sordariomycetidae</taxon>
        <taxon>Diaporthales</taxon>
        <taxon>Schizoparmaceae</taxon>
        <taxon>Coniella</taxon>
    </lineage>
</organism>
<gene>
    <name evidence="2" type="ORF">BD289DRAFT_434769</name>
</gene>
<dbReference type="SUPFAM" id="SSF55729">
    <property type="entry name" value="Acyl-CoA N-acyltransferases (Nat)"/>
    <property type="match status" value="1"/>
</dbReference>
<keyword evidence="2" id="KW-0808">Transferase</keyword>